<gene>
    <name evidence="9" type="ORF">SAMN06264365_11436</name>
</gene>
<dbReference type="GO" id="GO:0046872">
    <property type="term" value="F:metal ion binding"/>
    <property type="evidence" value="ECO:0007669"/>
    <property type="project" value="UniProtKB-KW"/>
</dbReference>
<feature type="domain" description="Radical SAM core" evidence="8">
    <location>
        <begin position="90"/>
        <end position="325"/>
    </location>
</feature>
<dbReference type="Gene3D" id="3.20.20.70">
    <property type="entry name" value="Aldolase class I"/>
    <property type="match status" value="1"/>
</dbReference>
<dbReference type="InterPro" id="IPR023885">
    <property type="entry name" value="4Fe4S-binding_SPASM_dom"/>
</dbReference>
<keyword evidence="10" id="KW-1185">Reference proteome</keyword>
<dbReference type="InterPro" id="IPR007197">
    <property type="entry name" value="rSAM"/>
</dbReference>
<keyword evidence="3" id="KW-0479">Metal-binding</keyword>
<feature type="compositionally biased region" description="Low complexity" evidence="7">
    <location>
        <begin position="478"/>
        <end position="490"/>
    </location>
</feature>
<dbReference type="AlphaFoldDB" id="A0A239DPH6"/>
<dbReference type="SUPFAM" id="SSF102114">
    <property type="entry name" value="Radical SAM enzymes"/>
    <property type="match status" value="1"/>
</dbReference>
<evidence type="ECO:0000313" key="10">
    <source>
        <dbReference type="Proteomes" id="UP000198415"/>
    </source>
</evidence>
<dbReference type="PROSITE" id="PS51918">
    <property type="entry name" value="RADICAL_SAM"/>
    <property type="match status" value="1"/>
</dbReference>
<dbReference type="Proteomes" id="UP000198415">
    <property type="component" value="Unassembled WGS sequence"/>
</dbReference>
<evidence type="ECO:0000256" key="1">
    <source>
        <dbReference type="ARBA" id="ARBA00001966"/>
    </source>
</evidence>
<dbReference type="UniPathway" id="UPA00782"/>
<comment type="similarity">
    <text evidence="6">Belongs to the radical SAM superfamily. Anaerobic sulfatase-maturating enzyme family.</text>
</comment>
<name>A0A239DPH6_9ACTN</name>
<dbReference type="InterPro" id="IPR023867">
    <property type="entry name" value="Sulphatase_maturase_rSAM"/>
</dbReference>
<feature type="compositionally biased region" description="Basic and acidic residues" evidence="7">
    <location>
        <begin position="464"/>
        <end position="473"/>
    </location>
</feature>
<protein>
    <recommendedName>
        <fullName evidence="8">Radical SAM core domain-containing protein</fullName>
    </recommendedName>
</protein>
<evidence type="ECO:0000256" key="6">
    <source>
        <dbReference type="ARBA" id="ARBA00023601"/>
    </source>
</evidence>
<evidence type="ECO:0000256" key="5">
    <source>
        <dbReference type="ARBA" id="ARBA00023014"/>
    </source>
</evidence>
<accession>A0A239DPH6</accession>
<evidence type="ECO:0000256" key="4">
    <source>
        <dbReference type="ARBA" id="ARBA00023004"/>
    </source>
</evidence>
<reference evidence="9 10" key="1">
    <citation type="submission" date="2017-06" db="EMBL/GenBank/DDBJ databases">
        <authorList>
            <person name="Kim H.J."/>
            <person name="Triplett B.A."/>
        </authorList>
    </citation>
    <scope>NUCLEOTIDE SEQUENCE [LARGE SCALE GENOMIC DNA]</scope>
    <source>
        <strain evidence="9 10">DSM 43151</strain>
    </source>
</reference>
<keyword evidence="5" id="KW-0411">Iron-sulfur</keyword>
<keyword evidence="2" id="KW-0949">S-adenosyl-L-methionine</keyword>
<evidence type="ECO:0000259" key="8">
    <source>
        <dbReference type="PROSITE" id="PS51918"/>
    </source>
</evidence>
<dbReference type="OrthoDB" id="9782387at2"/>
<dbReference type="GO" id="GO:0051536">
    <property type="term" value="F:iron-sulfur cluster binding"/>
    <property type="evidence" value="ECO:0007669"/>
    <property type="project" value="UniProtKB-KW"/>
</dbReference>
<evidence type="ECO:0000256" key="3">
    <source>
        <dbReference type="ARBA" id="ARBA00022723"/>
    </source>
</evidence>
<dbReference type="SFLD" id="SFLDG01067">
    <property type="entry name" value="SPASM/twitch_domain_containing"/>
    <property type="match status" value="1"/>
</dbReference>
<organism evidence="9 10">
    <name type="scientific">Actinoplanes regularis</name>
    <dbReference type="NCBI Taxonomy" id="52697"/>
    <lineage>
        <taxon>Bacteria</taxon>
        <taxon>Bacillati</taxon>
        <taxon>Actinomycetota</taxon>
        <taxon>Actinomycetes</taxon>
        <taxon>Micromonosporales</taxon>
        <taxon>Micromonosporaceae</taxon>
        <taxon>Actinoplanes</taxon>
    </lineage>
</organism>
<dbReference type="RefSeq" id="WP_089296570.1">
    <property type="nucleotide sequence ID" value="NZ_BOMU01000071.1"/>
</dbReference>
<comment type="cofactor">
    <cofactor evidence="1">
        <name>[4Fe-4S] cluster</name>
        <dbReference type="ChEBI" id="CHEBI:49883"/>
    </cofactor>
</comment>
<dbReference type="InterPro" id="IPR058240">
    <property type="entry name" value="rSAM_sf"/>
</dbReference>
<evidence type="ECO:0000256" key="2">
    <source>
        <dbReference type="ARBA" id="ARBA00022691"/>
    </source>
</evidence>
<dbReference type="SFLD" id="SFLDS00029">
    <property type="entry name" value="Radical_SAM"/>
    <property type="match status" value="1"/>
</dbReference>
<dbReference type="InterPro" id="IPR013785">
    <property type="entry name" value="Aldolase_TIM"/>
</dbReference>
<dbReference type="PANTHER" id="PTHR43273">
    <property type="entry name" value="ANAEROBIC SULFATASE-MATURATING ENZYME HOMOLOG ASLB-RELATED"/>
    <property type="match status" value="1"/>
</dbReference>
<evidence type="ECO:0000256" key="7">
    <source>
        <dbReference type="SAM" id="MobiDB-lite"/>
    </source>
</evidence>
<sequence>MGAGLATSRYTFRIPLPTGYALFNTSTGSALRIDGADADELSVLLSGPPTVVPEDAFGAELAGTLRRGGFLLDPAFDELAEIRDRYRAARGGAPVALTVTTTMDCNLGCYYCYESRSPDALAVADADRLVAIARDRLHRQHKRSLHVDWYGGEPLMNLPFLEQASAALQQFCRAEEVTYHASVVSNGTHWPDDVGAFVTRHRIRQVQISFDGLADNHNRRRRYRAGHQPADETSSFDKAVALVDRLLRHTRVDLRFNADHGNAGDLPGFIDFAKRRGWFDAPFRCVFMVAKLAAYSDRAAFLRPHELTAERFEELQALADAELPDRCRDRQDIVEGFPFPRTSVCGALADDSTVVGADGLEYRCGLQVGEAHRAVGEFGGGRRLLPLAPREFPDRTWWDEFDPTTLPTCARCSFLPVCWGGCPKRHLDGTQAERDAEGRRWRLNLPRMIAAGLREPAPDGFVFSHHDQFRDEPAPPESRSNSGRGLSSNP</sequence>
<dbReference type="EMBL" id="FZNR01000014">
    <property type="protein sequence ID" value="SNS34416.1"/>
    <property type="molecule type" value="Genomic_DNA"/>
</dbReference>
<keyword evidence="4" id="KW-0408">Iron</keyword>
<dbReference type="CDD" id="cd01335">
    <property type="entry name" value="Radical_SAM"/>
    <property type="match status" value="1"/>
</dbReference>
<dbReference type="GO" id="GO:0016491">
    <property type="term" value="F:oxidoreductase activity"/>
    <property type="evidence" value="ECO:0007669"/>
    <property type="project" value="InterPro"/>
</dbReference>
<evidence type="ECO:0000313" key="9">
    <source>
        <dbReference type="EMBL" id="SNS34416.1"/>
    </source>
</evidence>
<proteinExistence type="inferred from homology"/>
<feature type="region of interest" description="Disordered" evidence="7">
    <location>
        <begin position="461"/>
        <end position="490"/>
    </location>
</feature>
<dbReference type="Pfam" id="PF04055">
    <property type="entry name" value="Radical_SAM"/>
    <property type="match status" value="1"/>
</dbReference>
<dbReference type="PANTHER" id="PTHR43273:SF3">
    <property type="entry name" value="ANAEROBIC SULFATASE-MATURATING ENZYME HOMOLOG ASLB-RELATED"/>
    <property type="match status" value="1"/>
</dbReference>
<dbReference type="NCBIfam" id="TIGR04085">
    <property type="entry name" value="rSAM_more_4Fe4S"/>
    <property type="match status" value="1"/>
</dbReference>